<dbReference type="EMBL" id="RBXO01000001">
    <property type="protein sequence ID" value="RKT54899.1"/>
    <property type="molecule type" value="Genomic_DNA"/>
</dbReference>
<dbReference type="OrthoDB" id="3531920at2"/>
<dbReference type="Proteomes" id="UP000282084">
    <property type="component" value="Unassembled WGS sequence"/>
</dbReference>
<gene>
    <name evidence="1" type="ORF">C8E97_3551</name>
</gene>
<dbReference type="InterPro" id="IPR046080">
    <property type="entry name" value="DUF6098"/>
</dbReference>
<sequence length="153" mass="16802">MSTVEPDTSGGLPTLTDLADLVALVEARGSELFVRWSKGPDADAGGCSRDGLTGVRLPGLSANPLAVESWWGDRSLKVWVARRLHDYRHLPERRGPGVRPWVLAGTEAGRGPDNEPLVRCREPVAWISDGVLRQCEQLVRQHSGEWGSLDREK</sequence>
<evidence type="ECO:0000313" key="1">
    <source>
        <dbReference type="EMBL" id="RKT54899.1"/>
    </source>
</evidence>
<comment type="caution">
    <text evidence="1">The sequence shown here is derived from an EMBL/GenBank/DDBJ whole genome shotgun (WGS) entry which is preliminary data.</text>
</comment>
<proteinExistence type="predicted"/>
<dbReference type="RefSeq" id="WP_121006697.1">
    <property type="nucleotide sequence ID" value="NZ_RBXO01000001.1"/>
</dbReference>
<dbReference type="Pfam" id="PF19593">
    <property type="entry name" value="DUF6098"/>
    <property type="match status" value="1"/>
</dbReference>
<dbReference type="AlphaFoldDB" id="A0A495W0B7"/>
<organism evidence="1 2">
    <name type="scientific">Saccharothrix australiensis</name>
    <dbReference type="NCBI Taxonomy" id="2072"/>
    <lineage>
        <taxon>Bacteria</taxon>
        <taxon>Bacillati</taxon>
        <taxon>Actinomycetota</taxon>
        <taxon>Actinomycetes</taxon>
        <taxon>Pseudonocardiales</taxon>
        <taxon>Pseudonocardiaceae</taxon>
        <taxon>Saccharothrix</taxon>
    </lineage>
</organism>
<evidence type="ECO:0000313" key="2">
    <source>
        <dbReference type="Proteomes" id="UP000282084"/>
    </source>
</evidence>
<name>A0A495W0B7_9PSEU</name>
<keyword evidence="2" id="KW-1185">Reference proteome</keyword>
<reference evidence="1 2" key="1">
    <citation type="submission" date="2018-10" db="EMBL/GenBank/DDBJ databases">
        <title>Sequencing the genomes of 1000 actinobacteria strains.</title>
        <authorList>
            <person name="Klenk H.-P."/>
        </authorList>
    </citation>
    <scope>NUCLEOTIDE SEQUENCE [LARGE SCALE GENOMIC DNA]</scope>
    <source>
        <strain evidence="1 2">DSM 43800</strain>
    </source>
</reference>
<protein>
    <submittedName>
        <fullName evidence="1">Uncharacterized protein</fullName>
    </submittedName>
</protein>
<accession>A0A495W0B7</accession>